<feature type="transmembrane region" description="Helical" evidence="6">
    <location>
        <begin position="206"/>
        <end position="227"/>
    </location>
</feature>
<reference evidence="7 8" key="1">
    <citation type="submission" date="2017-07" db="EMBL/GenBank/DDBJ databases">
        <title>Draft sequence of Rhodococcus enclensis 23b-28.</title>
        <authorList>
            <person name="Besaury L."/>
            <person name="Sancelme M."/>
            <person name="Amato P."/>
            <person name="Lallement A."/>
            <person name="Delort A.-M."/>
        </authorList>
    </citation>
    <scope>NUCLEOTIDE SEQUENCE [LARGE SCALE GENOMIC DNA]</scope>
    <source>
        <strain evidence="7 8">23b-28</strain>
    </source>
</reference>
<keyword evidence="2" id="KW-1003">Cell membrane</keyword>
<dbReference type="Pfam" id="PF09678">
    <property type="entry name" value="Caa3_CtaG"/>
    <property type="match status" value="1"/>
</dbReference>
<sequence length="313" mass="34826">MNDTPPPSIGQVLEWDTSSLPLLPALGVVLALWYWTGAQRVRASGRPWPWHRTACFLGGCLLLIAVTGLKVESYGYELFSVWMFQHLTLSMAIPPLWVLGSPGLLLLRSTPHRGIGKGILALALSALRSPPGRWMLHPGFTIPVFLFSYYGIYLSPIFDTVSALPAGHVFLEIFFLASGLLFIMPVLATGPLPVRQSYLGRCFDLFVEMPLHVFIGVVLMMATKPLLTTFVDPPPEWGVDVMQDQQLAGALAWSYGEPVALVVVVIFAMRWNRDDKRMNADLDRRAEIDGDSDLEAYNNFLRSLNAAERPETR</sequence>
<dbReference type="InterPro" id="IPR019108">
    <property type="entry name" value="Caa3_assmbl_CtaG-rel"/>
</dbReference>
<evidence type="ECO:0008006" key="9">
    <source>
        <dbReference type="Google" id="ProtNLM"/>
    </source>
</evidence>
<dbReference type="EMBL" id="NOVD01000001">
    <property type="protein sequence ID" value="PCK29140.1"/>
    <property type="molecule type" value="Genomic_DNA"/>
</dbReference>
<keyword evidence="3 6" id="KW-0812">Transmembrane</keyword>
<evidence type="ECO:0000256" key="3">
    <source>
        <dbReference type="ARBA" id="ARBA00022692"/>
    </source>
</evidence>
<comment type="subcellular location">
    <subcellularLocation>
        <location evidence="1">Cell membrane</location>
        <topology evidence="1">Multi-pass membrane protein</topology>
    </subcellularLocation>
</comment>
<evidence type="ECO:0000256" key="1">
    <source>
        <dbReference type="ARBA" id="ARBA00004651"/>
    </source>
</evidence>
<dbReference type="GO" id="GO:0005886">
    <property type="term" value="C:plasma membrane"/>
    <property type="evidence" value="ECO:0007669"/>
    <property type="project" value="UniProtKB-SubCell"/>
</dbReference>
<feature type="transmembrane region" description="Helical" evidence="6">
    <location>
        <begin position="89"/>
        <end position="107"/>
    </location>
</feature>
<accession>A0A2A5JHS2</accession>
<comment type="caution">
    <text evidence="7">The sequence shown here is derived from an EMBL/GenBank/DDBJ whole genome shotgun (WGS) entry which is preliminary data.</text>
</comment>
<feature type="transmembrane region" description="Helical" evidence="6">
    <location>
        <begin position="20"/>
        <end position="38"/>
    </location>
</feature>
<gene>
    <name evidence="7" type="ORF">CHR55_01790</name>
</gene>
<dbReference type="Proteomes" id="UP000230886">
    <property type="component" value="Unassembled WGS sequence"/>
</dbReference>
<feature type="transmembrane region" description="Helical" evidence="6">
    <location>
        <begin position="50"/>
        <end position="69"/>
    </location>
</feature>
<evidence type="ECO:0000313" key="7">
    <source>
        <dbReference type="EMBL" id="PCK29140.1"/>
    </source>
</evidence>
<protein>
    <recommendedName>
        <fullName evidence="9">Cytochrome c oxidase assembly protein</fullName>
    </recommendedName>
</protein>
<dbReference type="RefSeq" id="WP_099696830.1">
    <property type="nucleotide sequence ID" value="NZ_NOVD01000001.1"/>
</dbReference>
<evidence type="ECO:0000313" key="8">
    <source>
        <dbReference type="Proteomes" id="UP000230886"/>
    </source>
</evidence>
<feature type="transmembrane region" description="Helical" evidence="6">
    <location>
        <begin position="247"/>
        <end position="269"/>
    </location>
</feature>
<keyword evidence="5 6" id="KW-0472">Membrane</keyword>
<evidence type="ECO:0000256" key="2">
    <source>
        <dbReference type="ARBA" id="ARBA00022475"/>
    </source>
</evidence>
<evidence type="ECO:0000256" key="6">
    <source>
        <dbReference type="SAM" id="Phobius"/>
    </source>
</evidence>
<organism evidence="7 8">
    <name type="scientific">Rhodococcus qingshengii</name>
    <dbReference type="NCBI Taxonomy" id="334542"/>
    <lineage>
        <taxon>Bacteria</taxon>
        <taxon>Bacillati</taxon>
        <taxon>Actinomycetota</taxon>
        <taxon>Actinomycetes</taxon>
        <taxon>Mycobacteriales</taxon>
        <taxon>Nocardiaceae</taxon>
        <taxon>Rhodococcus</taxon>
        <taxon>Rhodococcus erythropolis group</taxon>
    </lineage>
</organism>
<feature type="transmembrane region" description="Helical" evidence="6">
    <location>
        <begin position="134"/>
        <end position="153"/>
    </location>
</feature>
<name>A0A2A5JHS2_RHOSG</name>
<proteinExistence type="predicted"/>
<keyword evidence="4 6" id="KW-1133">Transmembrane helix</keyword>
<dbReference type="AlphaFoldDB" id="A0A2A5JHS2"/>
<feature type="transmembrane region" description="Helical" evidence="6">
    <location>
        <begin position="173"/>
        <end position="194"/>
    </location>
</feature>
<evidence type="ECO:0000256" key="4">
    <source>
        <dbReference type="ARBA" id="ARBA00022989"/>
    </source>
</evidence>
<evidence type="ECO:0000256" key="5">
    <source>
        <dbReference type="ARBA" id="ARBA00023136"/>
    </source>
</evidence>